<proteinExistence type="predicted"/>
<name>A0A814N5F8_9BILA</name>
<dbReference type="AlphaFoldDB" id="A0A814N5F8"/>
<accession>A0A814N5F8</accession>
<evidence type="ECO:0000313" key="1">
    <source>
        <dbReference type="EMBL" id="CAF1088594.1"/>
    </source>
</evidence>
<comment type="caution">
    <text evidence="1">The sequence shown here is derived from an EMBL/GenBank/DDBJ whole genome shotgun (WGS) entry which is preliminary data.</text>
</comment>
<evidence type="ECO:0000313" key="2">
    <source>
        <dbReference type="Proteomes" id="UP000663879"/>
    </source>
</evidence>
<keyword evidence="2" id="KW-1185">Reference proteome</keyword>
<protein>
    <submittedName>
        <fullName evidence="1">Uncharacterized protein</fullName>
    </submittedName>
</protein>
<sequence length="106" mass="12485">MVNQTKINEQRRTETELVKLRTGKVHKRKNKYLLLDERIQEIVKSYNPEKKEETLNRLRVDLPQNEINELIRKEAASNNILFGSVESAAYHVVIHPVKSEKQFRSS</sequence>
<dbReference type="Proteomes" id="UP000663879">
    <property type="component" value="Unassembled WGS sequence"/>
</dbReference>
<dbReference type="EMBL" id="CAJNOC010006923">
    <property type="protein sequence ID" value="CAF1088594.1"/>
    <property type="molecule type" value="Genomic_DNA"/>
</dbReference>
<reference evidence="1" key="1">
    <citation type="submission" date="2021-02" db="EMBL/GenBank/DDBJ databases">
        <authorList>
            <person name="Nowell W R."/>
        </authorList>
    </citation>
    <scope>NUCLEOTIDE SEQUENCE</scope>
    <source>
        <strain evidence="1">Ploen Becks lab</strain>
    </source>
</reference>
<organism evidence="1 2">
    <name type="scientific">Brachionus calyciflorus</name>
    <dbReference type="NCBI Taxonomy" id="104777"/>
    <lineage>
        <taxon>Eukaryota</taxon>
        <taxon>Metazoa</taxon>
        <taxon>Spiralia</taxon>
        <taxon>Gnathifera</taxon>
        <taxon>Rotifera</taxon>
        <taxon>Eurotatoria</taxon>
        <taxon>Monogononta</taxon>
        <taxon>Pseudotrocha</taxon>
        <taxon>Ploima</taxon>
        <taxon>Brachionidae</taxon>
        <taxon>Brachionus</taxon>
    </lineage>
</organism>
<gene>
    <name evidence="1" type="ORF">OXX778_LOCUS20551</name>
</gene>